<comment type="subunit">
    <text evidence="5">Part of the 50S ribosomal subunit.</text>
</comment>
<keyword evidence="5" id="KW-0699">rRNA-binding</keyword>
<keyword evidence="2 4" id="KW-0689">Ribosomal protein</keyword>
<sequence>MEIKASAKYLRVSPRKLRLLTKGLSGLAAKKALERLSSYPQGGTEFLKKVIKQAIANATNNFKQAEDNLKIKKIEVGEGPSSKRMDKSHGARFDRGVIKKRTAHLFLTLEAKEEKTESKFQTKQNKEPKVIKEARGEKASPPSSRLRRVNGTKS</sequence>
<evidence type="ECO:0000313" key="10">
    <source>
        <dbReference type="Proteomes" id="UP000229502"/>
    </source>
</evidence>
<dbReference type="GO" id="GO:0006412">
    <property type="term" value="P:translation"/>
    <property type="evidence" value="ECO:0007669"/>
    <property type="project" value="InterPro"/>
</dbReference>
<evidence type="ECO:0000256" key="2">
    <source>
        <dbReference type="ARBA" id="ARBA00022980"/>
    </source>
</evidence>
<feature type="compositionally biased region" description="Basic residues" evidence="8">
    <location>
        <begin position="145"/>
        <end position="154"/>
    </location>
</feature>
<comment type="similarity">
    <text evidence="1 4">Belongs to the universal ribosomal protein uL22 family.</text>
</comment>
<organism evidence="9 10">
    <name type="scientific">Candidatus Shapirobacteria bacterium CG07_land_8_20_14_0_80_39_18</name>
    <dbReference type="NCBI Taxonomy" id="1974882"/>
    <lineage>
        <taxon>Bacteria</taxon>
        <taxon>Candidatus Shapironibacteriota</taxon>
    </lineage>
</organism>
<dbReference type="AlphaFoldDB" id="A0A2M6YR29"/>
<comment type="caution">
    <text evidence="9">The sequence shown here is derived from an EMBL/GenBank/DDBJ whole genome shotgun (WGS) entry which is preliminary data.</text>
</comment>
<dbReference type="GO" id="GO:0022625">
    <property type="term" value="C:cytosolic large ribosomal subunit"/>
    <property type="evidence" value="ECO:0007669"/>
    <property type="project" value="TreeGrafter"/>
</dbReference>
<evidence type="ECO:0000256" key="5">
    <source>
        <dbReference type="RuleBase" id="RU004006"/>
    </source>
</evidence>
<dbReference type="GO" id="GO:0019843">
    <property type="term" value="F:rRNA binding"/>
    <property type="evidence" value="ECO:0007669"/>
    <property type="project" value="UniProtKB-KW"/>
</dbReference>
<evidence type="ECO:0000256" key="1">
    <source>
        <dbReference type="ARBA" id="ARBA00009451"/>
    </source>
</evidence>
<dbReference type="Gene3D" id="3.90.470.10">
    <property type="entry name" value="Ribosomal protein L22/L17"/>
    <property type="match status" value="1"/>
</dbReference>
<dbReference type="SUPFAM" id="SSF54843">
    <property type="entry name" value="Ribosomal protein L22"/>
    <property type="match status" value="1"/>
</dbReference>
<protein>
    <recommendedName>
        <fullName evidence="6">50S ribosomal protein L22</fullName>
    </recommendedName>
</protein>
<feature type="region of interest" description="Disordered" evidence="8">
    <location>
        <begin position="113"/>
        <end position="154"/>
    </location>
</feature>
<dbReference type="EMBL" id="PEWZ01000115">
    <property type="protein sequence ID" value="PIU34228.1"/>
    <property type="molecule type" value="Genomic_DNA"/>
</dbReference>
<evidence type="ECO:0000256" key="6">
    <source>
        <dbReference type="RuleBase" id="RU004008"/>
    </source>
</evidence>
<dbReference type="InterPro" id="IPR001063">
    <property type="entry name" value="Ribosomal_uL22"/>
</dbReference>
<dbReference type="Pfam" id="PF00237">
    <property type="entry name" value="Ribosomal_L22"/>
    <property type="match status" value="1"/>
</dbReference>
<comment type="function">
    <text evidence="6">This protein binds specifically to 23S rRNA; its binding is stimulated by other ribosomal proteins, e.g., L4, L17, and L20. It is important during the early stages of 50S assembly. It makes multiple contacts with different domains of the 23S rRNA in the assembled 50S subunit and ribosome.</text>
</comment>
<dbReference type="InterPro" id="IPR047867">
    <property type="entry name" value="Ribosomal_uL22_bac/org-type"/>
</dbReference>
<dbReference type="Proteomes" id="UP000229502">
    <property type="component" value="Unassembled WGS sequence"/>
</dbReference>
<evidence type="ECO:0000256" key="8">
    <source>
        <dbReference type="SAM" id="MobiDB-lite"/>
    </source>
</evidence>
<feature type="coiled-coil region" evidence="7">
    <location>
        <begin position="48"/>
        <end position="75"/>
    </location>
</feature>
<proteinExistence type="inferred from homology"/>
<reference evidence="10" key="1">
    <citation type="submission" date="2017-09" db="EMBL/GenBank/DDBJ databases">
        <title>Depth-based differentiation of microbial function through sediment-hosted aquifers and enrichment of novel symbionts in the deep terrestrial subsurface.</title>
        <authorList>
            <person name="Probst A.J."/>
            <person name="Ladd B."/>
            <person name="Jarett J.K."/>
            <person name="Geller-Mcgrath D.E."/>
            <person name="Sieber C.M.K."/>
            <person name="Emerson J.B."/>
            <person name="Anantharaman K."/>
            <person name="Thomas B.C."/>
            <person name="Malmstrom R."/>
            <person name="Stieglmeier M."/>
            <person name="Klingl A."/>
            <person name="Woyke T."/>
            <person name="Ryan C.M."/>
            <person name="Banfield J.F."/>
        </authorList>
    </citation>
    <scope>NUCLEOTIDE SEQUENCE [LARGE SCALE GENOMIC DNA]</scope>
</reference>
<feature type="compositionally biased region" description="Basic and acidic residues" evidence="8">
    <location>
        <begin position="113"/>
        <end position="138"/>
    </location>
</feature>
<keyword evidence="7" id="KW-0175">Coiled coil</keyword>
<dbReference type="InterPro" id="IPR036394">
    <property type="entry name" value="Ribosomal_uL22_sf"/>
</dbReference>
<accession>A0A2M6YR29</accession>
<evidence type="ECO:0000313" key="9">
    <source>
        <dbReference type="EMBL" id="PIU34228.1"/>
    </source>
</evidence>
<dbReference type="PANTHER" id="PTHR13501">
    <property type="entry name" value="CHLOROPLAST 50S RIBOSOMAL PROTEIN L22-RELATED"/>
    <property type="match status" value="1"/>
</dbReference>
<name>A0A2M6YR29_9BACT</name>
<dbReference type="PANTHER" id="PTHR13501:SF8">
    <property type="entry name" value="LARGE RIBOSOMAL SUBUNIT PROTEIN UL22M"/>
    <property type="match status" value="1"/>
</dbReference>
<evidence type="ECO:0000256" key="4">
    <source>
        <dbReference type="RuleBase" id="RU004005"/>
    </source>
</evidence>
<evidence type="ECO:0000256" key="7">
    <source>
        <dbReference type="SAM" id="Coils"/>
    </source>
</evidence>
<evidence type="ECO:0000256" key="3">
    <source>
        <dbReference type="ARBA" id="ARBA00023274"/>
    </source>
</evidence>
<keyword evidence="5" id="KW-0694">RNA-binding</keyword>
<gene>
    <name evidence="9" type="ORF">COT03_02435</name>
</gene>
<dbReference type="GO" id="GO:0003735">
    <property type="term" value="F:structural constituent of ribosome"/>
    <property type="evidence" value="ECO:0007669"/>
    <property type="project" value="InterPro"/>
</dbReference>
<keyword evidence="3 4" id="KW-0687">Ribonucleoprotein</keyword>